<dbReference type="AlphaFoldDB" id="A0A8H5G6Y6"/>
<evidence type="ECO:0000256" key="1">
    <source>
        <dbReference type="SAM" id="Coils"/>
    </source>
</evidence>
<dbReference type="SUPFAM" id="SSF52540">
    <property type="entry name" value="P-loop containing nucleoside triphosphate hydrolases"/>
    <property type="match status" value="1"/>
</dbReference>
<name>A0A8H5G6Y6_9AGAR</name>
<evidence type="ECO:0000313" key="4">
    <source>
        <dbReference type="Proteomes" id="UP000559027"/>
    </source>
</evidence>
<comment type="caution">
    <text evidence="3">The sequence shown here is derived from an EMBL/GenBank/DDBJ whole genome shotgun (WGS) entry which is preliminary data.</text>
</comment>
<sequence length="359" mass="40590">MEPRIISPTKGVKVDDIIVAFMGPTGSGKSFFIDLLTGQTGRRAGNSLASVTKEIEATRMQLPGDPKGRDIVLVDTPGFDGTETSDMDILQVINKWLEKTYERNIKLSGLVYLHRITDNRMGGNPCKNVRMFGELCGELAMTQVVLVTTMWERVVPRIGEERQKELADIYWKSLVDRGSSIDRLKKATYEEAWAVVGAVVERRLRIEASEIVLLHEKLVNNPAGVTSYTDLHRQLVEQQEAMKSVMAQMEKTNDPHFRRELKKECKRIEREIKWTRKEAEELKLSTFKRIFSFLYSLLAGKNTVVGHEHCSSPEPAINEAVNAEDGKGETSDLMSPAHTCIRDLQDTFDSIYRPLCTIT</sequence>
<evidence type="ECO:0000313" key="3">
    <source>
        <dbReference type="EMBL" id="KAF5359441.1"/>
    </source>
</evidence>
<protein>
    <recommendedName>
        <fullName evidence="2">G domain-containing protein</fullName>
    </recommendedName>
</protein>
<keyword evidence="1" id="KW-0175">Coiled coil</keyword>
<dbReference type="Proteomes" id="UP000559027">
    <property type="component" value="Unassembled WGS sequence"/>
</dbReference>
<dbReference type="InterPro" id="IPR006073">
    <property type="entry name" value="GTP-bd"/>
</dbReference>
<gene>
    <name evidence="3" type="ORF">D9756_003478</name>
</gene>
<keyword evidence="4" id="KW-1185">Reference proteome</keyword>
<evidence type="ECO:0000259" key="2">
    <source>
        <dbReference type="Pfam" id="PF01926"/>
    </source>
</evidence>
<dbReference type="InterPro" id="IPR027417">
    <property type="entry name" value="P-loop_NTPase"/>
</dbReference>
<reference evidence="3 4" key="1">
    <citation type="journal article" date="2020" name="ISME J.">
        <title>Uncovering the hidden diversity of litter-decomposition mechanisms in mushroom-forming fungi.</title>
        <authorList>
            <person name="Floudas D."/>
            <person name="Bentzer J."/>
            <person name="Ahren D."/>
            <person name="Johansson T."/>
            <person name="Persson P."/>
            <person name="Tunlid A."/>
        </authorList>
    </citation>
    <scope>NUCLEOTIDE SEQUENCE [LARGE SCALE GENOMIC DNA]</scope>
    <source>
        <strain evidence="3 4">CBS 146.42</strain>
    </source>
</reference>
<feature type="coiled-coil region" evidence="1">
    <location>
        <begin position="258"/>
        <end position="285"/>
    </location>
</feature>
<dbReference type="Pfam" id="PF01926">
    <property type="entry name" value="MMR_HSR1"/>
    <property type="match status" value="1"/>
</dbReference>
<organism evidence="3 4">
    <name type="scientific">Leucocoprinus leucothites</name>
    <dbReference type="NCBI Taxonomy" id="201217"/>
    <lineage>
        <taxon>Eukaryota</taxon>
        <taxon>Fungi</taxon>
        <taxon>Dikarya</taxon>
        <taxon>Basidiomycota</taxon>
        <taxon>Agaricomycotina</taxon>
        <taxon>Agaricomycetes</taxon>
        <taxon>Agaricomycetidae</taxon>
        <taxon>Agaricales</taxon>
        <taxon>Agaricineae</taxon>
        <taxon>Agaricaceae</taxon>
        <taxon>Leucocoprinus</taxon>
    </lineage>
</organism>
<proteinExistence type="predicted"/>
<dbReference type="OrthoDB" id="8954335at2759"/>
<dbReference type="Gene3D" id="3.40.50.300">
    <property type="entry name" value="P-loop containing nucleotide triphosphate hydrolases"/>
    <property type="match status" value="1"/>
</dbReference>
<dbReference type="EMBL" id="JAACJO010000004">
    <property type="protein sequence ID" value="KAF5359441.1"/>
    <property type="molecule type" value="Genomic_DNA"/>
</dbReference>
<dbReference type="GO" id="GO:0005525">
    <property type="term" value="F:GTP binding"/>
    <property type="evidence" value="ECO:0007669"/>
    <property type="project" value="InterPro"/>
</dbReference>
<feature type="domain" description="G" evidence="2">
    <location>
        <begin position="19"/>
        <end position="112"/>
    </location>
</feature>
<accession>A0A8H5G6Y6</accession>